<sequence>MRFLAFGVALLLLTSFSLSQVLVQRFELGKYDYIIQLKKLYSHDDDADVTYYIVKSVRDNKELCSSIKLAERGNKLFIQGAYRVNKGSLQFTERYLYHRNEESSDSIVKTFTSNPKGALVLSKVTNYKHGKAAITSY</sequence>
<evidence type="ECO:0000313" key="2">
    <source>
        <dbReference type="Proteomes" id="UP000626554"/>
    </source>
</evidence>
<dbReference type="RefSeq" id="WP_176899320.1">
    <property type="nucleotide sequence ID" value="NZ_JABKAV010000014.1"/>
</dbReference>
<accession>A0ABX2Q107</accession>
<protein>
    <submittedName>
        <fullName evidence="1">Uncharacterized protein</fullName>
    </submittedName>
</protein>
<dbReference type="EMBL" id="JABKAV010000014">
    <property type="protein sequence ID" value="NVO84636.1"/>
    <property type="molecule type" value="Genomic_DNA"/>
</dbReference>
<gene>
    <name evidence="1" type="ORF">HW556_07060</name>
</gene>
<dbReference type="Proteomes" id="UP000626554">
    <property type="component" value="Unassembled WGS sequence"/>
</dbReference>
<comment type="caution">
    <text evidence="1">The sequence shown here is derived from an EMBL/GenBank/DDBJ whole genome shotgun (WGS) entry which is preliminary data.</text>
</comment>
<keyword evidence="2" id="KW-1185">Reference proteome</keyword>
<evidence type="ECO:0000313" key="1">
    <source>
        <dbReference type="EMBL" id="NVO84636.1"/>
    </source>
</evidence>
<reference evidence="1 2" key="1">
    <citation type="submission" date="2020-05" db="EMBL/GenBank/DDBJ databases">
        <title>Hymenobacter terrestris sp. nov. and Hymenobacter lapidiphilus sp. nov., isolated from regoliths in Antarctica.</title>
        <authorList>
            <person name="Sedlacek I."/>
            <person name="Pantucek R."/>
            <person name="Zeman M."/>
            <person name="Holochova P."/>
            <person name="Kralova S."/>
            <person name="Stankova E."/>
            <person name="Sedo O."/>
            <person name="Micenkova L."/>
            <person name="Svec P."/>
            <person name="Gupta V."/>
            <person name="Sood U."/>
            <person name="Korpole U.S."/>
            <person name="Lal R."/>
        </authorList>
    </citation>
    <scope>NUCLEOTIDE SEQUENCE [LARGE SCALE GENOMIC DNA]</scope>
    <source>
        <strain evidence="1 2">P5252</strain>
    </source>
</reference>
<proteinExistence type="predicted"/>
<organism evidence="1 2">
    <name type="scientific">Hymenobacter terrestris</name>
    <dbReference type="NCBI Taxonomy" id="2748310"/>
    <lineage>
        <taxon>Bacteria</taxon>
        <taxon>Pseudomonadati</taxon>
        <taxon>Bacteroidota</taxon>
        <taxon>Cytophagia</taxon>
        <taxon>Cytophagales</taxon>
        <taxon>Hymenobacteraceae</taxon>
        <taxon>Hymenobacter</taxon>
    </lineage>
</organism>
<name>A0ABX2Q107_9BACT</name>